<evidence type="ECO:0000256" key="2">
    <source>
        <dbReference type="ARBA" id="ARBA00023315"/>
    </source>
</evidence>
<gene>
    <name evidence="5" type="primary">fabH</name>
    <name evidence="5" type="ORF">CMC5_064410</name>
</gene>
<dbReference type="SUPFAM" id="SSF53901">
    <property type="entry name" value="Thiolase-like"/>
    <property type="match status" value="1"/>
</dbReference>
<proteinExistence type="predicted"/>
<dbReference type="Proteomes" id="UP000067626">
    <property type="component" value="Chromosome"/>
</dbReference>
<accession>A0A0K1ENP2</accession>
<dbReference type="KEGG" id="ccro:CMC5_064410"/>
<dbReference type="InterPro" id="IPR013751">
    <property type="entry name" value="ACP_syn_III_N"/>
</dbReference>
<dbReference type="GO" id="GO:0004315">
    <property type="term" value="F:3-oxoacyl-[acyl-carrier-protein] synthase activity"/>
    <property type="evidence" value="ECO:0007669"/>
    <property type="project" value="InterPro"/>
</dbReference>
<protein>
    <submittedName>
        <fullName evidence="5">3-oxoacyl-ACP synthase</fullName>
    </submittedName>
</protein>
<evidence type="ECO:0000259" key="3">
    <source>
        <dbReference type="Pfam" id="PF08541"/>
    </source>
</evidence>
<evidence type="ECO:0000313" key="6">
    <source>
        <dbReference type="Proteomes" id="UP000067626"/>
    </source>
</evidence>
<dbReference type="InterPro" id="IPR013747">
    <property type="entry name" value="ACP_syn_III_C"/>
</dbReference>
<dbReference type="PANTHER" id="PTHR34069">
    <property type="entry name" value="3-OXOACYL-[ACYL-CARRIER-PROTEIN] SYNTHASE 3"/>
    <property type="match status" value="1"/>
</dbReference>
<name>A0A0K1ENP2_CHOCO</name>
<dbReference type="GO" id="GO:0044550">
    <property type="term" value="P:secondary metabolite biosynthetic process"/>
    <property type="evidence" value="ECO:0007669"/>
    <property type="project" value="TreeGrafter"/>
</dbReference>
<dbReference type="InterPro" id="IPR016039">
    <property type="entry name" value="Thiolase-like"/>
</dbReference>
<dbReference type="Pfam" id="PF08545">
    <property type="entry name" value="ACP_syn_III"/>
    <property type="match status" value="1"/>
</dbReference>
<dbReference type="Pfam" id="PF08541">
    <property type="entry name" value="ACP_syn_III_C"/>
    <property type="match status" value="1"/>
</dbReference>
<evidence type="ECO:0000259" key="4">
    <source>
        <dbReference type="Pfam" id="PF08545"/>
    </source>
</evidence>
<dbReference type="EMBL" id="CP012159">
    <property type="protein sequence ID" value="AKT42218.1"/>
    <property type="molecule type" value="Genomic_DNA"/>
</dbReference>
<keyword evidence="2" id="KW-0012">Acyltransferase</keyword>
<feature type="domain" description="Beta-ketoacyl-[acyl-carrier-protein] synthase III N-terminal" evidence="4">
    <location>
        <begin position="138"/>
        <end position="209"/>
    </location>
</feature>
<dbReference type="OrthoDB" id="6439746at2"/>
<dbReference type="PANTHER" id="PTHR34069:SF3">
    <property type="entry name" value="ACYL-COA:ACYL-COA ALKYLTRANSFERASE"/>
    <property type="match status" value="1"/>
</dbReference>
<dbReference type="AlphaFoldDB" id="A0A0K1ENP2"/>
<keyword evidence="1" id="KW-0808">Transferase</keyword>
<feature type="domain" description="Beta-ketoacyl-[acyl-carrier-protein] synthase III C-terminal" evidence="3">
    <location>
        <begin position="264"/>
        <end position="351"/>
    </location>
</feature>
<dbReference type="GO" id="GO:0006633">
    <property type="term" value="P:fatty acid biosynthetic process"/>
    <property type="evidence" value="ECO:0007669"/>
    <property type="project" value="InterPro"/>
</dbReference>
<sequence>MAHHAGLKSLAICSPSTLRTPDYWRKHHAQAVAEAESKSLGRLFAGGSAPSTDPFQIEMQPYLSTPFRGTVECRVLGPEETPLSLELQAARGALAAAQLSPGDLDAIIVASFVPDRLFPGNAVFLARELGAAAPAWNLESTCTGAIVGLQSASALIQAGAYRNVLLVSSCSYSRMLELSDSLSWFMGDGAGALVLGEVPEPYGVLGTKLVNTQSTCGAFGTGVKLDEDGRAVFRMWSGDEEAARRMRDDAASQLEASVAGVTAATGVALEDIDFFVFNTPTAWFASFCARVLGISSERTISVYPRYGNIGAALMMANLFHAAHEKKIAAGDLVLLYGVGSVSTAGATLVRWGDVALGPLPPPSSTLRLA</sequence>
<dbReference type="Gene3D" id="3.40.47.10">
    <property type="match status" value="1"/>
</dbReference>
<dbReference type="RefSeq" id="WP_050433881.1">
    <property type="nucleotide sequence ID" value="NZ_CP012159.1"/>
</dbReference>
<reference evidence="5 6" key="1">
    <citation type="submission" date="2015-07" db="EMBL/GenBank/DDBJ databases">
        <title>Genome analysis of myxobacterium Chondromyces crocatus Cm c5 reveals a high potential for natural compound synthesis and the genetic basis for the loss of fruiting body formation.</title>
        <authorList>
            <person name="Zaburannyi N."/>
            <person name="Bunk B."/>
            <person name="Maier J."/>
            <person name="Overmann J."/>
            <person name="Mueller R."/>
        </authorList>
    </citation>
    <scope>NUCLEOTIDE SEQUENCE [LARGE SCALE GENOMIC DNA]</scope>
    <source>
        <strain evidence="5 6">Cm c5</strain>
    </source>
</reference>
<keyword evidence="6" id="KW-1185">Reference proteome</keyword>
<dbReference type="STRING" id="52.CMC5_064410"/>
<organism evidence="5 6">
    <name type="scientific">Chondromyces crocatus</name>
    <dbReference type="NCBI Taxonomy" id="52"/>
    <lineage>
        <taxon>Bacteria</taxon>
        <taxon>Pseudomonadati</taxon>
        <taxon>Myxococcota</taxon>
        <taxon>Polyangia</taxon>
        <taxon>Polyangiales</taxon>
        <taxon>Polyangiaceae</taxon>
        <taxon>Chondromyces</taxon>
    </lineage>
</organism>
<evidence type="ECO:0000313" key="5">
    <source>
        <dbReference type="EMBL" id="AKT42218.1"/>
    </source>
</evidence>
<evidence type="ECO:0000256" key="1">
    <source>
        <dbReference type="ARBA" id="ARBA00022679"/>
    </source>
</evidence>